<evidence type="ECO:0000313" key="3">
    <source>
        <dbReference type="Proteomes" id="UP000000447"/>
    </source>
</evidence>
<reference evidence="2 3" key="1">
    <citation type="journal article" date="2009" name="PLoS ONE">
        <title>Complete genome sequence of the aerobic CO-oxidizing thermophile Thermomicrobium roseum.</title>
        <authorList>
            <person name="Wu D."/>
            <person name="Raymond J."/>
            <person name="Wu M."/>
            <person name="Chatterji S."/>
            <person name="Ren Q."/>
            <person name="Graham J.E."/>
            <person name="Bryant D.A."/>
            <person name="Robb F."/>
            <person name="Colman A."/>
            <person name="Tallon L.J."/>
            <person name="Badger J.H."/>
            <person name="Madupu R."/>
            <person name="Ward N.L."/>
            <person name="Eisen J.A."/>
        </authorList>
    </citation>
    <scope>NUCLEOTIDE SEQUENCE [LARGE SCALE GENOMIC DNA]</scope>
    <source>
        <strain evidence="3">ATCC 27502 / DSM 5159 / P-2</strain>
        <plasmid evidence="2">unnamed</plasmid>
    </source>
</reference>
<sequence>MDEAWLTGRLRQLRNRLPLAERRRASGQPSRGARPSS</sequence>
<dbReference type="HOGENOM" id="CLU_3349803_0_0_0"/>
<protein>
    <submittedName>
        <fullName evidence="2">Uncharacterized protein</fullName>
    </submittedName>
</protein>
<geneLocation type="plasmid" evidence="3">
    <name>Tros</name>
</geneLocation>
<evidence type="ECO:0000256" key="1">
    <source>
        <dbReference type="SAM" id="MobiDB-lite"/>
    </source>
</evidence>
<proteinExistence type="predicted"/>
<gene>
    <name evidence="2" type="ordered locus">trd_A0134</name>
</gene>
<dbReference type="KEGG" id="tro:trd_A0134"/>
<keyword evidence="3" id="KW-1185">Reference proteome</keyword>
<organism evidence="2 3">
    <name type="scientific">Thermomicrobium roseum (strain ATCC 27502 / DSM 5159 / P-2)</name>
    <dbReference type="NCBI Taxonomy" id="309801"/>
    <lineage>
        <taxon>Bacteria</taxon>
        <taxon>Pseudomonadati</taxon>
        <taxon>Thermomicrobiota</taxon>
        <taxon>Thermomicrobia</taxon>
        <taxon>Thermomicrobiales</taxon>
        <taxon>Thermomicrobiaceae</taxon>
        <taxon>Thermomicrobium</taxon>
    </lineage>
</organism>
<feature type="region of interest" description="Disordered" evidence="1">
    <location>
        <begin position="17"/>
        <end position="37"/>
    </location>
</feature>
<dbReference type="AlphaFoldDB" id="B9L2X0"/>
<accession>B9L2X0</accession>
<name>B9L2X0_THERP</name>
<dbReference type="Proteomes" id="UP000000447">
    <property type="component" value="Plasmid unnamed"/>
</dbReference>
<keyword evidence="2" id="KW-0614">Plasmid</keyword>
<evidence type="ECO:0000313" key="2">
    <source>
        <dbReference type="EMBL" id="ACM06622.1"/>
    </source>
</evidence>
<dbReference type="EMBL" id="CP001276">
    <property type="protein sequence ID" value="ACM06622.1"/>
    <property type="molecule type" value="Genomic_DNA"/>
</dbReference>